<evidence type="ECO:0000256" key="2">
    <source>
        <dbReference type="ARBA" id="ARBA00022771"/>
    </source>
</evidence>
<dbReference type="PROSITE" id="PS51133">
    <property type="entry name" value="ZF_TFIIS_2"/>
    <property type="match status" value="1"/>
</dbReference>
<comment type="caution">
    <text evidence="6">The sequence shown here is derived from an EMBL/GenBank/DDBJ whole genome shotgun (WGS) entry which is preliminary data.</text>
</comment>
<protein>
    <recommendedName>
        <fullName evidence="5">TFIIS-type domain-containing protein</fullName>
    </recommendedName>
</protein>
<evidence type="ECO:0000313" key="7">
    <source>
        <dbReference type="Proteomes" id="UP000193498"/>
    </source>
</evidence>
<keyword evidence="3" id="KW-0862">Zinc</keyword>
<dbReference type="PROSITE" id="PS00466">
    <property type="entry name" value="ZF_TFIIS_1"/>
    <property type="match status" value="1"/>
</dbReference>
<dbReference type="GO" id="GO:0008270">
    <property type="term" value="F:zinc ion binding"/>
    <property type="evidence" value="ECO:0007669"/>
    <property type="project" value="UniProtKB-KW"/>
</dbReference>
<dbReference type="EMBL" id="MCFE01000256">
    <property type="protein sequence ID" value="ORX92854.1"/>
    <property type="molecule type" value="Genomic_DNA"/>
</dbReference>
<feature type="domain" description="TFIIS-type" evidence="5">
    <location>
        <begin position="70"/>
        <end position="110"/>
    </location>
</feature>
<evidence type="ECO:0000259" key="5">
    <source>
        <dbReference type="PROSITE" id="PS51133"/>
    </source>
</evidence>
<organism evidence="6 7">
    <name type="scientific">Basidiobolus meristosporus CBS 931.73</name>
    <dbReference type="NCBI Taxonomy" id="1314790"/>
    <lineage>
        <taxon>Eukaryota</taxon>
        <taxon>Fungi</taxon>
        <taxon>Fungi incertae sedis</taxon>
        <taxon>Zoopagomycota</taxon>
        <taxon>Entomophthoromycotina</taxon>
        <taxon>Basidiobolomycetes</taxon>
        <taxon>Basidiobolales</taxon>
        <taxon>Basidiobolaceae</taxon>
        <taxon>Basidiobolus</taxon>
    </lineage>
</organism>
<dbReference type="Pfam" id="PF01096">
    <property type="entry name" value="Zn_ribbon_TFIIS"/>
    <property type="match status" value="1"/>
</dbReference>
<keyword evidence="2 4" id="KW-0863">Zinc-finger</keyword>
<reference evidence="6 7" key="1">
    <citation type="submission" date="2016-07" db="EMBL/GenBank/DDBJ databases">
        <title>Pervasive Adenine N6-methylation of Active Genes in Fungi.</title>
        <authorList>
            <consortium name="DOE Joint Genome Institute"/>
            <person name="Mondo S.J."/>
            <person name="Dannebaum R.O."/>
            <person name="Kuo R.C."/>
            <person name="Labutti K."/>
            <person name="Haridas S."/>
            <person name="Kuo A."/>
            <person name="Salamov A."/>
            <person name="Ahrendt S.R."/>
            <person name="Lipzen A."/>
            <person name="Sullivan W."/>
            <person name="Andreopoulos W.B."/>
            <person name="Clum A."/>
            <person name="Lindquist E."/>
            <person name="Daum C."/>
            <person name="Ramamoorthy G.K."/>
            <person name="Gryganskyi A."/>
            <person name="Culley D."/>
            <person name="Magnuson J.K."/>
            <person name="James T.Y."/>
            <person name="O'Malley M.A."/>
            <person name="Stajich J.E."/>
            <person name="Spatafora J.W."/>
            <person name="Visel A."/>
            <person name="Grigoriev I.V."/>
        </authorList>
    </citation>
    <scope>NUCLEOTIDE SEQUENCE [LARGE SCALE GENOMIC DNA]</scope>
    <source>
        <strain evidence="6 7">CBS 931.73</strain>
    </source>
</reference>
<sequence length="111" mass="12344">MDPPPTESSILEDAYTQLYIQTLIDDDNTSVLVKHNIISADEQNQDLPYLLNSVKKYLSAKVPKSTSTNSNTLCKYCGANNVLVLESQLRSADEGSNLVHECPDCHKSWTI</sequence>
<dbReference type="GO" id="GO:0006351">
    <property type="term" value="P:DNA-templated transcription"/>
    <property type="evidence" value="ECO:0007669"/>
    <property type="project" value="InterPro"/>
</dbReference>
<gene>
    <name evidence="6" type="ORF">K493DRAFT_316335</name>
</gene>
<dbReference type="SUPFAM" id="SSF57783">
    <property type="entry name" value="Zinc beta-ribbon"/>
    <property type="match status" value="1"/>
</dbReference>
<evidence type="ECO:0000256" key="4">
    <source>
        <dbReference type="PROSITE-ProRule" id="PRU00472"/>
    </source>
</evidence>
<name>A0A1Y1Y5G3_9FUNG</name>
<dbReference type="AlphaFoldDB" id="A0A1Y1Y5G3"/>
<dbReference type="Proteomes" id="UP000193498">
    <property type="component" value="Unassembled WGS sequence"/>
</dbReference>
<keyword evidence="1" id="KW-0479">Metal-binding</keyword>
<keyword evidence="7" id="KW-1185">Reference proteome</keyword>
<dbReference type="InterPro" id="IPR001222">
    <property type="entry name" value="Znf_TFIIS"/>
</dbReference>
<evidence type="ECO:0000256" key="3">
    <source>
        <dbReference type="ARBA" id="ARBA00022833"/>
    </source>
</evidence>
<dbReference type="InParanoid" id="A0A1Y1Y5G3"/>
<accession>A0A1Y1Y5G3</accession>
<dbReference type="Gene3D" id="2.20.25.10">
    <property type="match status" value="1"/>
</dbReference>
<dbReference type="GO" id="GO:0003676">
    <property type="term" value="F:nucleic acid binding"/>
    <property type="evidence" value="ECO:0007669"/>
    <property type="project" value="InterPro"/>
</dbReference>
<evidence type="ECO:0000256" key="1">
    <source>
        <dbReference type="ARBA" id="ARBA00022723"/>
    </source>
</evidence>
<proteinExistence type="predicted"/>
<evidence type="ECO:0000313" key="6">
    <source>
        <dbReference type="EMBL" id="ORX92854.1"/>
    </source>
</evidence>